<organism evidence="1 2">
    <name type="scientific">Fusarium keratoplasticum</name>
    <dbReference type="NCBI Taxonomy" id="1328300"/>
    <lineage>
        <taxon>Eukaryota</taxon>
        <taxon>Fungi</taxon>
        <taxon>Dikarya</taxon>
        <taxon>Ascomycota</taxon>
        <taxon>Pezizomycotina</taxon>
        <taxon>Sordariomycetes</taxon>
        <taxon>Hypocreomycetidae</taxon>
        <taxon>Hypocreales</taxon>
        <taxon>Nectriaceae</taxon>
        <taxon>Fusarium</taxon>
        <taxon>Fusarium solani species complex</taxon>
    </lineage>
</organism>
<name>A0ACC0RBR9_9HYPO</name>
<comment type="caution">
    <text evidence="1">The sequence shown here is derived from an EMBL/GenBank/DDBJ whole genome shotgun (WGS) entry which is preliminary data.</text>
</comment>
<accession>A0ACC0RBR9</accession>
<proteinExistence type="predicted"/>
<dbReference type="Proteomes" id="UP001065298">
    <property type="component" value="Chromosome 2"/>
</dbReference>
<evidence type="ECO:0000313" key="1">
    <source>
        <dbReference type="EMBL" id="KAI8680068.1"/>
    </source>
</evidence>
<keyword evidence="2" id="KW-1185">Reference proteome</keyword>
<sequence>MAIICNDNIASKAASMEHLSGPVILCCFCMSSVAYWHVFAVVDYLLRKWAPNVYKRLEREDIVRKLNPYLVMIVRMVIGLFVSLPACVQAIHTTPWGVYQPLSTSGQVCVVSQLVVWSNELPIARLFSPELFVHHLLCLAATSNILISPPVHQIKPLYIYFASLVGDIGPGSVMILKTIGYHPHTSRLMFFVSLASTSILIFCRVGCAFYTVTHVLTDPFNLADLVWVLAVMLFGFYSLYSAFRNLKWLGVIRVHPVQYRVTYFCRFMVPVAHMMLGVACGLTLLSTLFLYGLYLDRPLRASEIGLISINGLVAAAIGLTGAIITGIALPYGSSRSNPWGSQYLQVGILLAGLWVHRITKLTDDVDRETILSSMGVSLPLFQAFARLAHYYSAKDAVAASDKKLYLDETPAKRHLQIMCENITIFLVSLALLASNILIVSEAGRLAVAACSLNQLRVCSNIIPLSCESSQGVARVLFAMARIVVDHFVVAFLVAARHIRPEASWSDVASNYLLLGGTVAASLASKGAVTIRKPCEVVTKVRKTRKWNPAIFIFVFMCILQAMLVKKYLFFETGSREISVGFKNFRAILSDPITWAGVLHLSSLPVVVLSGLG</sequence>
<reference evidence="1" key="1">
    <citation type="submission" date="2022-06" db="EMBL/GenBank/DDBJ databases">
        <title>Fusarium solani species complex genomes reveal bases of compartmentalisation and animal pathogenesis.</title>
        <authorList>
            <person name="Tsai I.J."/>
        </authorList>
    </citation>
    <scope>NUCLEOTIDE SEQUENCE</scope>
    <source>
        <strain evidence="1">Fu6.1</strain>
    </source>
</reference>
<dbReference type="EMBL" id="CM046504">
    <property type="protein sequence ID" value="KAI8680068.1"/>
    <property type="molecule type" value="Genomic_DNA"/>
</dbReference>
<evidence type="ECO:0000313" key="2">
    <source>
        <dbReference type="Proteomes" id="UP001065298"/>
    </source>
</evidence>
<protein>
    <submittedName>
        <fullName evidence="1">Uncharacterized protein</fullName>
    </submittedName>
</protein>
<gene>
    <name evidence="1" type="ORF">NCS57_00286500</name>
</gene>